<accession>A0AAV0K470</accession>
<dbReference type="AlphaFoldDB" id="A0AAV0K470"/>
<gene>
    <name evidence="1" type="ORF">LITE_LOCUS17129</name>
</gene>
<evidence type="ECO:0000313" key="2">
    <source>
        <dbReference type="Proteomes" id="UP001154282"/>
    </source>
</evidence>
<proteinExistence type="predicted"/>
<sequence length="66" mass="7528">MPATLEPVLSLLLSSKEQLWDFKLLGIEAIEGCTSTWIRPLQLLSLRTALTMITDMAYWLLMSIIF</sequence>
<reference evidence="1" key="1">
    <citation type="submission" date="2022-08" db="EMBL/GenBank/DDBJ databases">
        <authorList>
            <person name="Gutierrez-Valencia J."/>
        </authorList>
    </citation>
    <scope>NUCLEOTIDE SEQUENCE</scope>
</reference>
<dbReference type="Proteomes" id="UP001154282">
    <property type="component" value="Unassembled WGS sequence"/>
</dbReference>
<name>A0AAV0K470_9ROSI</name>
<comment type="caution">
    <text evidence="1">The sequence shown here is derived from an EMBL/GenBank/DDBJ whole genome shotgun (WGS) entry which is preliminary data.</text>
</comment>
<protein>
    <submittedName>
        <fullName evidence="1">Uncharacterized protein</fullName>
    </submittedName>
</protein>
<evidence type="ECO:0000313" key="1">
    <source>
        <dbReference type="EMBL" id="CAI0416887.1"/>
    </source>
</evidence>
<keyword evidence="2" id="KW-1185">Reference proteome</keyword>
<organism evidence="1 2">
    <name type="scientific">Linum tenue</name>
    <dbReference type="NCBI Taxonomy" id="586396"/>
    <lineage>
        <taxon>Eukaryota</taxon>
        <taxon>Viridiplantae</taxon>
        <taxon>Streptophyta</taxon>
        <taxon>Embryophyta</taxon>
        <taxon>Tracheophyta</taxon>
        <taxon>Spermatophyta</taxon>
        <taxon>Magnoliopsida</taxon>
        <taxon>eudicotyledons</taxon>
        <taxon>Gunneridae</taxon>
        <taxon>Pentapetalae</taxon>
        <taxon>rosids</taxon>
        <taxon>fabids</taxon>
        <taxon>Malpighiales</taxon>
        <taxon>Linaceae</taxon>
        <taxon>Linum</taxon>
    </lineage>
</organism>
<dbReference type="EMBL" id="CAMGYJ010000005">
    <property type="protein sequence ID" value="CAI0416887.1"/>
    <property type="molecule type" value="Genomic_DNA"/>
</dbReference>